<dbReference type="InterPro" id="IPR020846">
    <property type="entry name" value="MFS_dom"/>
</dbReference>
<dbReference type="InterPro" id="IPR011701">
    <property type="entry name" value="MFS"/>
</dbReference>
<reference evidence="8" key="1">
    <citation type="submission" date="2021-11" db="EMBL/GenBank/DDBJ databases">
        <title>Description of a new species Pelosinus isolated from the bottom sediments of Lake Baikal.</title>
        <authorList>
            <person name="Zakharyuk A."/>
        </authorList>
    </citation>
    <scope>NUCLEOTIDE SEQUENCE</scope>
    <source>
        <strain evidence="8">Bkl1</strain>
    </source>
</reference>
<feature type="domain" description="Major facilitator superfamily (MFS) profile" evidence="7">
    <location>
        <begin position="38"/>
        <end position="407"/>
    </location>
</feature>
<proteinExistence type="predicted"/>
<comment type="subcellular location">
    <subcellularLocation>
        <location evidence="1">Cell membrane</location>
        <topology evidence="1">Multi-pass membrane protein</topology>
    </subcellularLocation>
</comment>
<feature type="transmembrane region" description="Helical" evidence="6">
    <location>
        <begin position="265"/>
        <end position="286"/>
    </location>
</feature>
<evidence type="ECO:0000256" key="6">
    <source>
        <dbReference type="SAM" id="Phobius"/>
    </source>
</evidence>
<gene>
    <name evidence="8" type="ORF">LMF89_12465</name>
</gene>
<feature type="transmembrane region" description="Helical" evidence="6">
    <location>
        <begin position="44"/>
        <end position="63"/>
    </location>
</feature>
<dbReference type="RefSeq" id="WP_229535346.1">
    <property type="nucleotide sequence ID" value="NZ_JAJHJB010000015.1"/>
</dbReference>
<evidence type="ECO:0000256" key="2">
    <source>
        <dbReference type="ARBA" id="ARBA00022448"/>
    </source>
</evidence>
<keyword evidence="4 6" id="KW-1133">Transmembrane helix</keyword>
<accession>A0ABS8HUH5</accession>
<dbReference type="PROSITE" id="PS50850">
    <property type="entry name" value="MFS"/>
    <property type="match status" value="1"/>
</dbReference>
<feature type="transmembrane region" description="Helical" evidence="6">
    <location>
        <begin position="298"/>
        <end position="317"/>
    </location>
</feature>
<feature type="transmembrane region" description="Helical" evidence="6">
    <location>
        <begin position="129"/>
        <end position="153"/>
    </location>
</feature>
<dbReference type="CDD" id="cd17393">
    <property type="entry name" value="MFS_MosC_like"/>
    <property type="match status" value="1"/>
</dbReference>
<feature type="transmembrane region" description="Helical" evidence="6">
    <location>
        <begin position="323"/>
        <end position="344"/>
    </location>
</feature>
<keyword evidence="3 6" id="KW-0812">Transmembrane</keyword>
<dbReference type="SUPFAM" id="SSF103473">
    <property type="entry name" value="MFS general substrate transporter"/>
    <property type="match status" value="1"/>
</dbReference>
<dbReference type="InterPro" id="IPR051788">
    <property type="entry name" value="MFS_Transporter"/>
</dbReference>
<keyword evidence="9" id="KW-1185">Reference proteome</keyword>
<dbReference type="PANTHER" id="PTHR23514:SF13">
    <property type="entry name" value="INNER MEMBRANE PROTEIN YBJJ"/>
    <property type="match status" value="1"/>
</dbReference>
<feature type="transmembrane region" description="Helical" evidence="6">
    <location>
        <begin position="191"/>
        <end position="213"/>
    </location>
</feature>
<dbReference type="Proteomes" id="UP001165492">
    <property type="component" value="Unassembled WGS sequence"/>
</dbReference>
<sequence length="407" mass="42107">MDKMNETFIVQRALTKNESKGQSGDCSFSKYPVPGSLQQISTRVAFFIAGFGISAWAPLIPYAKDRLGIDEGVLGLLLLCLGAGSIITMPIAGALAARFGCRLMIGAATVLICASLPFLAMVASVPALVIVLLIFGAAIGAVDVVVNIQAVIVEKASGKAMMSGFHGLWSVGGFVGAGGVSGLLWMGVSPLVAVLCVIVVIVGLLLTFGRHLLPYGTEDKDGPLFVLPKGIVLFIGFLCFIVFLAEGSMLDWSAVFLTSLRGVDFSQAGLGYSLFSVTMMIGRLSGDRIVQKFGGKQILIFGGICAASGIAIAIFIPTWIASLIGFGLVGLGASNIVPVLYSVLGRQKVMPANLAVSAVTTLGYSGILVGPALIGAIAHITSLSFAFLIVAAMLLIVTASSRVVAKS</sequence>
<feature type="transmembrane region" description="Helical" evidence="6">
    <location>
        <begin position="103"/>
        <end position="123"/>
    </location>
</feature>
<dbReference type="Gene3D" id="1.20.1250.20">
    <property type="entry name" value="MFS general substrate transporter like domains"/>
    <property type="match status" value="2"/>
</dbReference>
<feature type="transmembrane region" description="Helical" evidence="6">
    <location>
        <begin position="165"/>
        <end position="185"/>
    </location>
</feature>
<dbReference type="Pfam" id="PF07690">
    <property type="entry name" value="MFS_1"/>
    <property type="match status" value="1"/>
</dbReference>
<feature type="transmembrane region" description="Helical" evidence="6">
    <location>
        <begin position="225"/>
        <end position="245"/>
    </location>
</feature>
<evidence type="ECO:0000313" key="9">
    <source>
        <dbReference type="Proteomes" id="UP001165492"/>
    </source>
</evidence>
<feature type="transmembrane region" description="Helical" evidence="6">
    <location>
        <begin position="384"/>
        <end position="405"/>
    </location>
</feature>
<protein>
    <submittedName>
        <fullName evidence="8">MFS transporter</fullName>
    </submittedName>
</protein>
<organism evidence="8 9">
    <name type="scientific">Pelosinus baikalensis</name>
    <dbReference type="NCBI Taxonomy" id="2892015"/>
    <lineage>
        <taxon>Bacteria</taxon>
        <taxon>Bacillati</taxon>
        <taxon>Bacillota</taxon>
        <taxon>Negativicutes</taxon>
        <taxon>Selenomonadales</taxon>
        <taxon>Sporomusaceae</taxon>
        <taxon>Pelosinus</taxon>
    </lineage>
</organism>
<evidence type="ECO:0000256" key="4">
    <source>
        <dbReference type="ARBA" id="ARBA00022989"/>
    </source>
</evidence>
<feature type="transmembrane region" description="Helical" evidence="6">
    <location>
        <begin position="356"/>
        <end position="378"/>
    </location>
</feature>
<evidence type="ECO:0000256" key="1">
    <source>
        <dbReference type="ARBA" id="ARBA00004651"/>
    </source>
</evidence>
<name>A0ABS8HUH5_9FIRM</name>
<dbReference type="EMBL" id="JAJHJB010000015">
    <property type="protein sequence ID" value="MCC5466169.1"/>
    <property type="molecule type" value="Genomic_DNA"/>
</dbReference>
<keyword evidence="5 6" id="KW-0472">Membrane</keyword>
<evidence type="ECO:0000256" key="3">
    <source>
        <dbReference type="ARBA" id="ARBA00022692"/>
    </source>
</evidence>
<comment type="caution">
    <text evidence="8">The sequence shown here is derived from an EMBL/GenBank/DDBJ whole genome shotgun (WGS) entry which is preliminary data.</text>
</comment>
<evidence type="ECO:0000313" key="8">
    <source>
        <dbReference type="EMBL" id="MCC5466169.1"/>
    </source>
</evidence>
<dbReference type="PANTHER" id="PTHR23514">
    <property type="entry name" value="BYPASS OF STOP CODON PROTEIN 6"/>
    <property type="match status" value="1"/>
</dbReference>
<keyword evidence="2" id="KW-0813">Transport</keyword>
<dbReference type="InterPro" id="IPR036259">
    <property type="entry name" value="MFS_trans_sf"/>
</dbReference>
<feature type="transmembrane region" description="Helical" evidence="6">
    <location>
        <begin position="75"/>
        <end position="96"/>
    </location>
</feature>
<evidence type="ECO:0000256" key="5">
    <source>
        <dbReference type="ARBA" id="ARBA00023136"/>
    </source>
</evidence>
<evidence type="ECO:0000259" key="7">
    <source>
        <dbReference type="PROSITE" id="PS50850"/>
    </source>
</evidence>